<gene>
    <name evidence="1" type="primary">ORF24279</name>
</gene>
<feature type="non-terminal residue" evidence="1">
    <location>
        <position position="1"/>
    </location>
</feature>
<organism evidence="1">
    <name type="scientific">Arion vulgaris</name>
    <dbReference type="NCBI Taxonomy" id="1028688"/>
    <lineage>
        <taxon>Eukaryota</taxon>
        <taxon>Metazoa</taxon>
        <taxon>Spiralia</taxon>
        <taxon>Lophotrochozoa</taxon>
        <taxon>Mollusca</taxon>
        <taxon>Gastropoda</taxon>
        <taxon>Heterobranchia</taxon>
        <taxon>Euthyneura</taxon>
        <taxon>Panpulmonata</taxon>
        <taxon>Eupulmonata</taxon>
        <taxon>Stylommatophora</taxon>
        <taxon>Helicina</taxon>
        <taxon>Arionoidea</taxon>
        <taxon>Arionidae</taxon>
        <taxon>Arion</taxon>
    </lineage>
</organism>
<reference evidence="1" key="1">
    <citation type="submission" date="2014-12" db="EMBL/GenBank/DDBJ databases">
        <title>Insight into the proteome of Arion vulgaris.</title>
        <authorList>
            <person name="Aradska J."/>
            <person name="Bulat T."/>
            <person name="Smidak R."/>
            <person name="Sarate P."/>
            <person name="Gangsoo J."/>
            <person name="Sialana F."/>
            <person name="Bilban M."/>
            <person name="Lubec G."/>
        </authorList>
    </citation>
    <scope>NUCLEOTIDE SEQUENCE</scope>
    <source>
        <tissue evidence="1">Skin</tissue>
    </source>
</reference>
<dbReference type="AlphaFoldDB" id="A0A0B6YFX7"/>
<name>A0A0B6YFX7_9EUPU</name>
<accession>A0A0B6YFX7</accession>
<sequence>QATLALIRTVRDSAACAVRALWQIKHVKKSRRKLQRRLQKKKICCHKNEKEGQCQSQCLPYANHCLKHITYNI</sequence>
<proteinExistence type="predicted"/>
<evidence type="ECO:0000313" key="1">
    <source>
        <dbReference type="EMBL" id="CEK55064.1"/>
    </source>
</evidence>
<feature type="non-terminal residue" evidence="1">
    <location>
        <position position="73"/>
    </location>
</feature>
<protein>
    <submittedName>
        <fullName evidence="1">Uncharacterized protein</fullName>
    </submittedName>
</protein>
<dbReference type="EMBL" id="HACG01008199">
    <property type="protein sequence ID" value="CEK55064.1"/>
    <property type="molecule type" value="Transcribed_RNA"/>
</dbReference>